<evidence type="ECO:0000313" key="11">
    <source>
        <dbReference type="EMBL" id="SHF62178.1"/>
    </source>
</evidence>
<evidence type="ECO:0000256" key="6">
    <source>
        <dbReference type="ARBA" id="ARBA00023157"/>
    </source>
</evidence>
<dbReference type="AlphaFoldDB" id="A0A1M5D5B2"/>
<dbReference type="InterPro" id="IPR000577">
    <property type="entry name" value="Carb_kinase_FGGY"/>
</dbReference>
<evidence type="ECO:0000259" key="10">
    <source>
        <dbReference type="Pfam" id="PF02782"/>
    </source>
</evidence>
<feature type="domain" description="Carbohydrate kinase FGGY N-terminal" evidence="9">
    <location>
        <begin position="8"/>
        <end position="245"/>
    </location>
</feature>
<dbReference type="GO" id="GO:0019301">
    <property type="term" value="P:rhamnose catabolic process"/>
    <property type="evidence" value="ECO:0007669"/>
    <property type="project" value="UniProtKB-UniRule"/>
</dbReference>
<dbReference type="GO" id="GO:0006071">
    <property type="term" value="P:glycerol metabolic process"/>
    <property type="evidence" value="ECO:0007669"/>
    <property type="project" value="TreeGrafter"/>
</dbReference>
<dbReference type="InterPro" id="IPR018484">
    <property type="entry name" value="FGGY_N"/>
</dbReference>
<keyword evidence="5" id="KW-0067">ATP-binding</keyword>
<dbReference type="InterPro" id="IPR043129">
    <property type="entry name" value="ATPase_NBD"/>
</dbReference>
<proteinExistence type="inferred from homology"/>
<dbReference type="CDD" id="cd07771">
    <property type="entry name" value="ASKHA_NBD_FGGY_RhaB-like"/>
    <property type="match status" value="1"/>
</dbReference>
<keyword evidence="3" id="KW-0547">Nucleotide-binding</keyword>
<dbReference type="PIRSF" id="PIRSF000538">
    <property type="entry name" value="GlpK"/>
    <property type="match status" value="1"/>
</dbReference>
<dbReference type="NCBIfam" id="TIGR02627">
    <property type="entry name" value="rhamnulo_kin"/>
    <property type="match status" value="1"/>
</dbReference>
<evidence type="ECO:0000256" key="8">
    <source>
        <dbReference type="NCBIfam" id="TIGR02627"/>
    </source>
</evidence>
<keyword evidence="2" id="KW-0808">Transferase</keyword>
<dbReference type="GO" id="GO:0004370">
    <property type="term" value="F:glycerol kinase activity"/>
    <property type="evidence" value="ECO:0007669"/>
    <property type="project" value="TreeGrafter"/>
</dbReference>
<dbReference type="Proteomes" id="UP000184509">
    <property type="component" value="Unassembled WGS sequence"/>
</dbReference>
<dbReference type="GO" id="GO:0008993">
    <property type="term" value="F:rhamnulokinase activity"/>
    <property type="evidence" value="ECO:0007669"/>
    <property type="project" value="UniProtKB-UniRule"/>
</dbReference>
<protein>
    <recommendedName>
        <fullName evidence="8">Rhamnulokinase</fullName>
        <ecNumber evidence="8">2.7.1.5</ecNumber>
    </recommendedName>
</protein>
<reference evidence="11 12" key="1">
    <citation type="submission" date="2016-11" db="EMBL/GenBank/DDBJ databases">
        <authorList>
            <person name="Jaros S."/>
            <person name="Januszkiewicz K."/>
            <person name="Wedrychowicz H."/>
        </authorList>
    </citation>
    <scope>NUCLEOTIDE SEQUENCE [LARGE SCALE GENOMIC DNA]</scope>
    <source>
        <strain evidence="11 12">DSM 26991</strain>
    </source>
</reference>
<keyword evidence="12" id="KW-1185">Reference proteome</keyword>
<dbReference type="GO" id="GO:0005829">
    <property type="term" value="C:cytosol"/>
    <property type="evidence" value="ECO:0007669"/>
    <property type="project" value="TreeGrafter"/>
</dbReference>
<dbReference type="SUPFAM" id="SSF53067">
    <property type="entry name" value="Actin-like ATPase domain"/>
    <property type="match status" value="2"/>
</dbReference>
<name>A0A1M5D5B2_9BACE</name>
<evidence type="ECO:0000256" key="7">
    <source>
        <dbReference type="ARBA" id="ARBA00023308"/>
    </source>
</evidence>
<gene>
    <name evidence="11" type="ORF">SAMN05444405_11166</name>
</gene>
<sequence length="490" mass="54331">MENKNFFAVDLGATSGRTILGTVKDGSIELRELTRFPNNIIEVNGHFYWDIFALYNEIVNGLKLVAKEKIEITSIGIDTWGVDFVCIGKDGEILRNPYSYRDPHTVGAPEEFFKKMPREKVYGLTGIQIMNFNTLFQLATIQKNNSSVLPVTDKILFIPDALSYMLTGKMVTEYTFASTAQMLNPETKRFDPELLEAIGIKKEMFNDIVYPGTVVGSLSKSVKEQTGLGDIPVVAVAGHDTASAVAAVPAENKNFAYLSSGTWSLMGIELDKPVVTKESYELNFTNEGGVEGTIRFLKNICGMWLLERCRKEWEKDYSYGELIDAALAAPAFKCLINPDAPCFANPVSMIDAIKNYCVKTNQAVPETFGEITRCIFESLALRYRQVLESLQKMSTYPIEKLHVIGGGSKNNLLNSFTSNALGIEVIAGPSEATAIGNIMLQAKAAGLVPDIQKMRELIRSSVEVNVFTPADEELWSSAYAEFLKVYREDI</sequence>
<organism evidence="11 12">
    <name type="scientific">Bacteroides luti</name>
    <dbReference type="NCBI Taxonomy" id="1297750"/>
    <lineage>
        <taxon>Bacteria</taxon>
        <taxon>Pseudomonadati</taxon>
        <taxon>Bacteroidota</taxon>
        <taxon>Bacteroidia</taxon>
        <taxon>Bacteroidales</taxon>
        <taxon>Bacteroidaceae</taxon>
        <taxon>Bacteroides</taxon>
    </lineage>
</organism>
<dbReference type="EMBL" id="FQTV01000011">
    <property type="protein sequence ID" value="SHF62178.1"/>
    <property type="molecule type" value="Genomic_DNA"/>
</dbReference>
<keyword evidence="4 11" id="KW-0418">Kinase</keyword>
<evidence type="ECO:0000256" key="3">
    <source>
        <dbReference type="ARBA" id="ARBA00022741"/>
    </source>
</evidence>
<dbReference type="RefSeq" id="WP_073402289.1">
    <property type="nucleotide sequence ID" value="NZ_FQTV01000011.1"/>
</dbReference>
<dbReference type="Pfam" id="PF00370">
    <property type="entry name" value="FGGY_N"/>
    <property type="match status" value="1"/>
</dbReference>
<evidence type="ECO:0000313" key="12">
    <source>
        <dbReference type="Proteomes" id="UP000184509"/>
    </source>
</evidence>
<evidence type="ECO:0000256" key="4">
    <source>
        <dbReference type="ARBA" id="ARBA00022777"/>
    </source>
</evidence>
<dbReference type="PANTHER" id="PTHR10196">
    <property type="entry name" value="SUGAR KINASE"/>
    <property type="match status" value="1"/>
</dbReference>
<dbReference type="EC" id="2.7.1.5" evidence="8"/>
<dbReference type="PANTHER" id="PTHR10196:SF93">
    <property type="entry name" value="L-RHAMNULOKINASE"/>
    <property type="match status" value="1"/>
</dbReference>
<accession>A0A1M5D5B2</accession>
<evidence type="ECO:0000256" key="5">
    <source>
        <dbReference type="ARBA" id="ARBA00022840"/>
    </source>
</evidence>
<dbReference type="GO" id="GO:0005524">
    <property type="term" value="F:ATP binding"/>
    <property type="evidence" value="ECO:0007669"/>
    <property type="project" value="UniProtKB-KW"/>
</dbReference>
<evidence type="ECO:0000256" key="2">
    <source>
        <dbReference type="ARBA" id="ARBA00022679"/>
    </source>
</evidence>
<evidence type="ECO:0000259" key="9">
    <source>
        <dbReference type="Pfam" id="PF00370"/>
    </source>
</evidence>
<feature type="domain" description="Carbohydrate kinase FGGY C-terminal" evidence="10">
    <location>
        <begin position="256"/>
        <end position="445"/>
    </location>
</feature>
<keyword evidence="6" id="KW-1015">Disulfide bond</keyword>
<dbReference type="STRING" id="1297750.SAMN05444405_11166"/>
<dbReference type="Gene3D" id="3.30.420.40">
    <property type="match status" value="2"/>
</dbReference>
<dbReference type="OrthoDB" id="9805576at2"/>
<dbReference type="InterPro" id="IPR013449">
    <property type="entry name" value="Rhamnulokinase"/>
</dbReference>
<dbReference type="InterPro" id="IPR018485">
    <property type="entry name" value="FGGY_C"/>
</dbReference>
<keyword evidence="7" id="KW-0684">Rhamnose metabolism</keyword>
<evidence type="ECO:0000256" key="1">
    <source>
        <dbReference type="ARBA" id="ARBA00009156"/>
    </source>
</evidence>
<dbReference type="Pfam" id="PF02782">
    <property type="entry name" value="FGGY_C"/>
    <property type="match status" value="1"/>
</dbReference>
<comment type="similarity">
    <text evidence="1">Belongs to the FGGY kinase family.</text>
</comment>